<evidence type="ECO:0000256" key="3">
    <source>
        <dbReference type="ARBA" id="ARBA00023080"/>
    </source>
</evidence>
<dbReference type="GO" id="GO:0005737">
    <property type="term" value="C:cytoplasm"/>
    <property type="evidence" value="ECO:0007669"/>
    <property type="project" value="UniProtKB-SubCell"/>
</dbReference>
<dbReference type="AlphaFoldDB" id="A0A0M6XNM7"/>
<comment type="subcellular location">
    <subcellularLocation>
        <location evidence="4">Cytoplasm</location>
    </subcellularLocation>
</comment>
<keyword evidence="6" id="KW-1185">Reference proteome</keyword>
<feature type="active site" description="Proton acceptor" evidence="4">
    <location>
        <position position="70"/>
    </location>
</feature>
<comment type="catalytic activity">
    <reaction evidence="4">
        <text>a 2'-deoxyribonucleoside 5'-triphosphate + H2O = a 2'-deoxyribonucleoside 5'-phosphate + diphosphate + H(+)</text>
        <dbReference type="Rhea" id="RHEA:44644"/>
        <dbReference type="ChEBI" id="CHEBI:15377"/>
        <dbReference type="ChEBI" id="CHEBI:15378"/>
        <dbReference type="ChEBI" id="CHEBI:33019"/>
        <dbReference type="ChEBI" id="CHEBI:61560"/>
        <dbReference type="ChEBI" id="CHEBI:65317"/>
        <dbReference type="EC" id="3.6.1.9"/>
    </reaction>
</comment>
<dbReference type="Proteomes" id="UP000048908">
    <property type="component" value="Unassembled WGS sequence"/>
</dbReference>
<dbReference type="PIRSF" id="PIRSF006305">
    <property type="entry name" value="Maf"/>
    <property type="match status" value="1"/>
</dbReference>
<comment type="function">
    <text evidence="4">Nucleoside triphosphate pyrophosphatase. May have a dual role in cell division arrest and in preventing the incorporation of modified nucleotides into cellular nucleic acids.</text>
</comment>
<name>A0A0M6XNM7_9RHOB</name>
<dbReference type="InterPro" id="IPR029001">
    <property type="entry name" value="ITPase-like_fam"/>
</dbReference>
<dbReference type="GO" id="GO:0047429">
    <property type="term" value="F:nucleoside triphosphate diphosphatase activity"/>
    <property type="evidence" value="ECO:0007669"/>
    <property type="project" value="UniProtKB-EC"/>
</dbReference>
<dbReference type="EMBL" id="CXPG01000014">
    <property type="protein sequence ID" value="CTQ32780.1"/>
    <property type="molecule type" value="Genomic_DNA"/>
</dbReference>
<dbReference type="PANTHER" id="PTHR43213:SF5">
    <property type="entry name" value="BIFUNCTIONAL DTTP_UTP PYROPHOSPHATASE_METHYLTRANSFERASE PROTEIN-RELATED"/>
    <property type="match status" value="1"/>
</dbReference>
<keyword evidence="3 4" id="KW-0546">Nucleotide metabolism</keyword>
<dbReference type="Pfam" id="PF02545">
    <property type="entry name" value="Maf"/>
    <property type="match status" value="1"/>
</dbReference>
<dbReference type="STRING" id="282197.SAMN04488517_101715"/>
<dbReference type="CDD" id="cd00555">
    <property type="entry name" value="Maf"/>
    <property type="match status" value="1"/>
</dbReference>
<evidence type="ECO:0000313" key="6">
    <source>
        <dbReference type="Proteomes" id="UP000048908"/>
    </source>
</evidence>
<comment type="caution">
    <text evidence="4">Lacks conserved residue(s) required for the propagation of feature annotation.</text>
</comment>
<dbReference type="Gene3D" id="3.90.950.10">
    <property type="match status" value="1"/>
</dbReference>
<accession>A0A0M6XNM7</accession>
<evidence type="ECO:0000313" key="5">
    <source>
        <dbReference type="EMBL" id="CTQ32780.1"/>
    </source>
</evidence>
<comment type="cofactor">
    <cofactor evidence="1 4">
        <name>a divalent metal cation</name>
        <dbReference type="ChEBI" id="CHEBI:60240"/>
    </cofactor>
</comment>
<evidence type="ECO:0000256" key="2">
    <source>
        <dbReference type="ARBA" id="ARBA00022801"/>
    </source>
</evidence>
<evidence type="ECO:0000256" key="1">
    <source>
        <dbReference type="ARBA" id="ARBA00001968"/>
    </source>
</evidence>
<dbReference type="HAMAP" id="MF_00528">
    <property type="entry name" value="Maf"/>
    <property type="match status" value="1"/>
</dbReference>
<keyword evidence="4" id="KW-0963">Cytoplasm</keyword>
<protein>
    <recommendedName>
        <fullName evidence="4">Nucleoside triphosphate pyrophosphatase</fullName>
        <ecNumber evidence="4">3.6.1.9</ecNumber>
    </recommendedName>
    <alternativeName>
        <fullName evidence="4">Nucleotide pyrophosphatase</fullName>
        <shortName evidence="4">Nucleotide PPase</shortName>
    </alternativeName>
</protein>
<keyword evidence="2 4" id="KW-0378">Hydrolase</keyword>
<sequence>MLILASTSRTRHDLLRNAAIPFEARAPRVDEGAVRDALLAEGHGPRDVADALAEMKALRVRGAGLVMGCDQVLDHDGRCISKPATPEKAEEQLRALSGGVHRLHTAAVIAENGRPVWRHVETVTMTMRSASPAFIRDYVARNWDIIRHSTGSYTLEGEGARLFRRVDGDHFSVLGLPLLPLIDFLIERGEVAA</sequence>
<gene>
    <name evidence="5" type="primary">yceF</name>
    <name evidence="5" type="ORF">JAN5088_01552</name>
</gene>
<evidence type="ECO:0000256" key="4">
    <source>
        <dbReference type="HAMAP-Rule" id="MF_00528"/>
    </source>
</evidence>
<proteinExistence type="inferred from homology"/>
<dbReference type="RefSeq" id="WP_055682210.1">
    <property type="nucleotide sequence ID" value="NZ_CXPG01000014.1"/>
</dbReference>
<dbReference type="InterPro" id="IPR003697">
    <property type="entry name" value="Maf-like"/>
</dbReference>
<dbReference type="OrthoDB" id="9813962at2"/>
<dbReference type="PANTHER" id="PTHR43213">
    <property type="entry name" value="BIFUNCTIONAL DTTP/UTP PYROPHOSPHATASE/METHYLTRANSFERASE PROTEIN-RELATED"/>
    <property type="match status" value="1"/>
</dbReference>
<comment type="similarity">
    <text evidence="4">Belongs to the Maf family.</text>
</comment>
<reference evidence="5 6" key="1">
    <citation type="submission" date="2015-07" db="EMBL/GenBank/DDBJ databases">
        <authorList>
            <person name="Noorani M."/>
        </authorList>
    </citation>
    <scope>NUCLEOTIDE SEQUENCE [LARGE SCALE GENOMIC DNA]</scope>
    <source>
        <strain evidence="5 6">CECT 5088</strain>
    </source>
</reference>
<organism evidence="5 6">
    <name type="scientific">Jannaschia rubra</name>
    <dbReference type="NCBI Taxonomy" id="282197"/>
    <lineage>
        <taxon>Bacteria</taxon>
        <taxon>Pseudomonadati</taxon>
        <taxon>Pseudomonadota</taxon>
        <taxon>Alphaproteobacteria</taxon>
        <taxon>Rhodobacterales</taxon>
        <taxon>Roseobacteraceae</taxon>
        <taxon>Jannaschia</taxon>
    </lineage>
</organism>
<dbReference type="SUPFAM" id="SSF52972">
    <property type="entry name" value="ITPase-like"/>
    <property type="match status" value="1"/>
</dbReference>
<dbReference type="EC" id="3.6.1.9" evidence="4"/>
<comment type="catalytic activity">
    <reaction evidence="4">
        <text>a ribonucleoside 5'-triphosphate + H2O = a ribonucleoside 5'-phosphate + diphosphate + H(+)</text>
        <dbReference type="Rhea" id="RHEA:23996"/>
        <dbReference type="ChEBI" id="CHEBI:15377"/>
        <dbReference type="ChEBI" id="CHEBI:15378"/>
        <dbReference type="ChEBI" id="CHEBI:33019"/>
        <dbReference type="ChEBI" id="CHEBI:58043"/>
        <dbReference type="ChEBI" id="CHEBI:61557"/>
        <dbReference type="EC" id="3.6.1.9"/>
    </reaction>
</comment>
<dbReference type="GO" id="GO:0009117">
    <property type="term" value="P:nucleotide metabolic process"/>
    <property type="evidence" value="ECO:0007669"/>
    <property type="project" value="UniProtKB-KW"/>
</dbReference>